<dbReference type="EMBL" id="BTCM01000004">
    <property type="protein sequence ID" value="GMK57506.1"/>
    <property type="molecule type" value="Genomic_DNA"/>
</dbReference>
<reference evidence="5" key="1">
    <citation type="journal article" date="2023" name="BMC Genomics">
        <title>Chromosome-level genome assemblies of Cutaneotrichosporon spp. (Trichosporonales, Basidiomycota) reveal imbalanced evolution between nucleotide sequences and chromosome synteny.</title>
        <authorList>
            <person name="Kobayashi Y."/>
            <person name="Kayamori A."/>
            <person name="Aoki K."/>
            <person name="Shiwa Y."/>
            <person name="Matsutani M."/>
            <person name="Fujita N."/>
            <person name="Sugita T."/>
            <person name="Iwasaki W."/>
            <person name="Tanaka N."/>
            <person name="Takashima M."/>
        </authorList>
    </citation>
    <scope>NUCLEOTIDE SEQUENCE</scope>
    <source>
        <strain evidence="5">HIS016</strain>
    </source>
</reference>
<dbReference type="PANTHER" id="PTHR13486:SF2">
    <property type="entry name" value="SPLICING FACTOR C9ORF78"/>
    <property type="match status" value="1"/>
</dbReference>
<keyword evidence="6" id="KW-1185">Reference proteome</keyword>
<feature type="compositionally biased region" description="Basic and acidic residues" evidence="4">
    <location>
        <begin position="225"/>
        <end position="242"/>
    </location>
</feature>
<dbReference type="InterPro" id="IPR010756">
    <property type="entry name" value="Tls1-like"/>
</dbReference>
<comment type="similarity">
    <text evidence="2">Belongs to the TLS1 family.</text>
</comment>
<evidence type="ECO:0000256" key="4">
    <source>
        <dbReference type="SAM" id="MobiDB-lite"/>
    </source>
</evidence>
<gene>
    <name evidence="5" type="ORF">CspeluHIS016_0403400</name>
</gene>
<evidence type="ECO:0000256" key="1">
    <source>
        <dbReference type="ARBA" id="ARBA00004123"/>
    </source>
</evidence>
<dbReference type="GO" id="GO:0005681">
    <property type="term" value="C:spliceosomal complex"/>
    <property type="evidence" value="ECO:0007669"/>
    <property type="project" value="TreeGrafter"/>
</dbReference>
<dbReference type="Pfam" id="PF07052">
    <property type="entry name" value="Hep_59"/>
    <property type="match status" value="1"/>
</dbReference>
<evidence type="ECO:0000313" key="5">
    <source>
        <dbReference type="EMBL" id="GMK57506.1"/>
    </source>
</evidence>
<keyword evidence="3" id="KW-0539">Nucleus</keyword>
<feature type="region of interest" description="Disordered" evidence="4">
    <location>
        <begin position="1"/>
        <end position="40"/>
    </location>
</feature>
<evidence type="ECO:0000256" key="2">
    <source>
        <dbReference type="ARBA" id="ARBA00007643"/>
    </source>
</evidence>
<evidence type="ECO:0000313" key="6">
    <source>
        <dbReference type="Proteomes" id="UP001222932"/>
    </source>
</evidence>
<feature type="region of interest" description="Disordered" evidence="4">
    <location>
        <begin position="59"/>
        <end position="92"/>
    </location>
</feature>
<reference evidence="5" key="2">
    <citation type="submission" date="2023-06" db="EMBL/GenBank/DDBJ databases">
        <authorList>
            <person name="Kobayashi Y."/>
            <person name="Kayamori A."/>
            <person name="Aoki K."/>
            <person name="Shiwa Y."/>
            <person name="Fujita N."/>
            <person name="Sugita T."/>
            <person name="Iwasaki W."/>
            <person name="Tanaka N."/>
            <person name="Takashima M."/>
        </authorList>
    </citation>
    <scope>NUCLEOTIDE SEQUENCE</scope>
    <source>
        <strain evidence="5">HIS016</strain>
    </source>
</reference>
<proteinExistence type="inferred from homology"/>
<comment type="subcellular location">
    <subcellularLocation>
        <location evidence="1">Nucleus</location>
    </subcellularLocation>
</comment>
<comment type="caution">
    <text evidence="5">The sequence shown here is derived from an EMBL/GenBank/DDBJ whole genome shotgun (WGS) entry which is preliminary data.</text>
</comment>
<feature type="compositionally biased region" description="Low complexity" evidence="4">
    <location>
        <begin position="22"/>
        <end position="36"/>
    </location>
</feature>
<dbReference type="AlphaFoldDB" id="A0AAD3TV83"/>
<dbReference type="Proteomes" id="UP001222932">
    <property type="component" value="Unassembled WGS sequence"/>
</dbReference>
<evidence type="ECO:0000256" key="3">
    <source>
        <dbReference type="ARBA" id="ARBA00023242"/>
    </source>
</evidence>
<protein>
    <recommendedName>
        <fullName evidence="7">Hepatocellular carcinoma-associated antigen 59-domain-containing protein</fullName>
    </recommendedName>
</protein>
<feature type="compositionally biased region" description="Basic and acidic residues" evidence="4">
    <location>
        <begin position="59"/>
        <end position="81"/>
    </location>
</feature>
<dbReference type="GO" id="GO:0000398">
    <property type="term" value="P:mRNA splicing, via spliceosome"/>
    <property type="evidence" value="ECO:0007669"/>
    <property type="project" value="TreeGrafter"/>
</dbReference>
<sequence length="275" mass="31127">MFKKRTRPASVRKVEAEEDAAASEASSGAATPTAEGQSVEDMMLLRKLRRAEKQAGIDLERFNRGEEKAPKAPEIEYDKFGLHPSVPDGEDEAARAARKVMSNNFTQQTNALDTDKHMMAYIDKEMAKRKGIEETEDKVETDREGALYAIADQYMGEKEVTEAEEGTMKNSLGMLSAVPEVDLGMENRLRNIEETEKAKRTLLGRKKEAPIDDPLANVRFARNTQPRESDIQREMDNVRREVQGLPARHKKERPQGAESATDEAVYERFKKRARR</sequence>
<evidence type="ECO:0008006" key="7">
    <source>
        <dbReference type="Google" id="ProtNLM"/>
    </source>
</evidence>
<organism evidence="5 6">
    <name type="scientific">Cutaneotrichosporon spelunceum</name>
    <dbReference type="NCBI Taxonomy" id="1672016"/>
    <lineage>
        <taxon>Eukaryota</taxon>
        <taxon>Fungi</taxon>
        <taxon>Dikarya</taxon>
        <taxon>Basidiomycota</taxon>
        <taxon>Agaricomycotina</taxon>
        <taxon>Tremellomycetes</taxon>
        <taxon>Trichosporonales</taxon>
        <taxon>Trichosporonaceae</taxon>
        <taxon>Cutaneotrichosporon</taxon>
    </lineage>
</organism>
<dbReference type="PANTHER" id="PTHR13486">
    <property type="entry name" value="TELOMERE LENGTH AND SILENCING PROTEIN 1 TLS1 FAMILY MEMBER"/>
    <property type="match status" value="1"/>
</dbReference>
<feature type="region of interest" description="Disordered" evidence="4">
    <location>
        <begin position="221"/>
        <end position="275"/>
    </location>
</feature>
<accession>A0AAD3TV83</accession>
<name>A0AAD3TV83_9TREE</name>